<dbReference type="RefSeq" id="WP_137970466.1">
    <property type="nucleotide sequence ID" value="NZ_BJHV01000002.1"/>
</dbReference>
<accession>A0A4D4KQA4</accession>
<gene>
    <name evidence="2" type="ORF">SANT12839_099680</name>
</gene>
<proteinExistence type="predicted"/>
<evidence type="ECO:0000313" key="3">
    <source>
        <dbReference type="Proteomes" id="UP000299290"/>
    </source>
</evidence>
<comment type="caution">
    <text evidence="2">The sequence shown here is derived from an EMBL/GenBank/DDBJ whole genome shotgun (WGS) entry which is preliminary data.</text>
</comment>
<feature type="region of interest" description="Disordered" evidence="1">
    <location>
        <begin position="1"/>
        <end position="20"/>
    </location>
</feature>
<evidence type="ECO:0000256" key="1">
    <source>
        <dbReference type="SAM" id="MobiDB-lite"/>
    </source>
</evidence>
<dbReference type="AlphaFoldDB" id="A0A4D4KQA4"/>
<evidence type="ECO:0000313" key="2">
    <source>
        <dbReference type="EMBL" id="GDY49086.1"/>
    </source>
</evidence>
<dbReference type="EMBL" id="BJHV01000002">
    <property type="protein sequence ID" value="GDY49086.1"/>
    <property type="molecule type" value="Genomic_DNA"/>
</dbReference>
<name>A0A4D4KQA4_9ACTN</name>
<organism evidence="2 3">
    <name type="scientific">Streptomyces antimycoticus</name>
    <dbReference type="NCBI Taxonomy" id="68175"/>
    <lineage>
        <taxon>Bacteria</taxon>
        <taxon>Bacillati</taxon>
        <taxon>Actinomycetota</taxon>
        <taxon>Actinomycetes</taxon>
        <taxon>Kitasatosporales</taxon>
        <taxon>Streptomycetaceae</taxon>
        <taxon>Streptomyces</taxon>
        <taxon>Streptomyces violaceusniger group</taxon>
    </lineage>
</organism>
<reference evidence="2 3" key="1">
    <citation type="journal article" date="2020" name="Int. J. Syst. Evol. Microbiol.">
        <title>Reclassification of Streptomyces castelarensis and Streptomyces sporoclivatus as later heterotypic synonyms of Streptomyces antimycoticus.</title>
        <authorList>
            <person name="Komaki H."/>
            <person name="Tamura T."/>
        </authorList>
    </citation>
    <scope>NUCLEOTIDE SEQUENCE [LARGE SCALE GENOMIC DNA]</scope>
    <source>
        <strain evidence="2 3">NBRC 12839</strain>
    </source>
</reference>
<sequence length="154" mass="16129">MDTTHTAVDGYLDTLPTPGDSPSTAQFQLIVSPTDSAADDVVWACATSDPRIAQALLTEVQPGDLLRAAGFLTQPDDAAAPVHLSVDALEVLAAAPMGALHGMVLDRYGPYRCVFDADTAAVPVFTEHGAWVGEAPNPDAIDDLIDAYENSSPH</sequence>
<protein>
    <submittedName>
        <fullName evidence="2">Uncharacterized protein</fullName>
    </submittedName>
</protein>
<dbReference type="Proteomes" id="UP000299290">
    <property type="component" value="Unassembled WGS sequence"/>
</dbReference>
<keyword evidence="3" id="KW-1185">Reference proteome</keyword>